<evidence type="ECO:0000313" key="2">
    <source>
        <dbReference type="Proteomes" id="UP000183994"/>
    </source>
</evidence>
<name>A0A1M6VHS8_9BACT</name>
<keyword evidence="2" id="KW-1185">Reference proteome</keyword>
<dbReference type="Pfam" id="PF13801">
    <property type="entry name" value="Metal_resist"/>
    <property type="match status" value="1"/>
</dbReference>
<reference evidence="2" key="1">
    <citation type="submission" date="2016-11" db="EMBL/GenBank/DDBJ databases">
        <authorList>
            <person name="Varghese N."/>
            <person name="Submissions S."/>
        </authorList>
    </citation>
    <scope>NUCLEOTIDE SEQUENCE [LARGE SCALE GENOMIC DNA]</scope>
    <source>
        <strain evidence="2">DSM 16219</strain>
    </source>
</reference>
<sequence>MKKISAGIVTIAVIGLLAGSALAWDHYGRGYGHYGMGYGMGYGMHHDYAYGDDAGVSREARNQFLTETADLRKDLASKRIELDAVMSAENPDQETAGKLSKEVFELREQIHAKAEAAGVAGPLAGRGYGYGHYGRGMRAGGGYCRR</sequence>
<proteinExistence type="predicted"/>
<dbReference type="RefSeq" id="WP_073478145.1">
    <property type="nucleotide sequence ID" value="NZ_FQZU01000034.1"/>
</dbReference>
<dbReference type="InterPro" id="IPR025961">
    <property type="entry name" value="Metal_resist"/>
</dbReference>
<gene>
    <name evidence="1" type="ORF">SAMN02745216_04119</name>
</gene>
<dbReference type="EMBL" id="FQZU01000034">
    <property type="protein sequence ID" value="SHK81117.1"/>
    <property type="molecule type" value="Genomic_DNA"/>
</dbReference>
<accession>A0A1M6VHS8</accession>
<organism evidence="1 2">
    <name type="scientific">Desulfatibacillum alkenivorans DSM 16219</name>
    <dbReference type="NCBI Taxonomy" id="1121393"/>
    <lineage>
        <taxon>Bacteria</taxon>
        <taxon>Pseudomonadati</taxon>
        <taxon>Thermodesulfobacteriota</taxon>
        <taxon>Desulfobacteria</taxon>
        <taxon>Desulfobacterales</taxon>
        <taxon>Desulfatibacillaceae</taxon>
        <taxon>Desulfatibacillum</taxon>
    </lineage>
</organism>
<evidence type="ECO:0000313" key="1">
    <source>
        <dbReference type="EMBL" id="SHK81117.1"/>
    </source>
</evidence>
<dbReference type="STRING" id="1121393.SAMN02745216_04119"/>
<dbReference type="Gene3D" id="1.20.120.1490">
    <property type="match status" value="1"/>
</dbReference>
<dbReference type="AlphaFoldDB" id="A0A1M6VHS8"/>
<dbReference type="Proteomes" id="UP000183994">
    <property type="component" value="Unassembled WGS sequence"/>
</dbReference>
<protein>
    <submittedName>
        <fullName evidence="1">Zinc resistance-associated protein</fullName>
    </submittedName>
</protein>